<dbReference type="OrthoDB" id="235631at2"/>
<proteinExistence type="predicted"/>
<dbReference type="SUPFAM" id="SSF52540">
    <property type="entry name" value="P-loop containing nucleoside triphosphate hydrolases"/>
    <property type="match status" value="1"/>
</dbReference>
<comment type="caution">
    <text evidence="5">The sequence shown here is derived from an EMBL/GenBank/DDBJ whole genome shotgun (WGS) entry which is preliminary data.</text>
</comment>
<dbReference type="EMBL" id="LWQT01000085">
    <property type="protein sequence ID" value="OAN46965.1"/>
    <property type="molecule type" value="Genomic_DNA"/>
</dbReference>
<sequence>MSTSPQADDVVSTDRPTIRVFISSPSDVRPERLISERVVQRLDREFSYHFRIEAMLWEREPLVAGEHFQDRIVPPHETDIVVVILWSRLGMTLPEDKYRGALSGGAVTGTEWEFEDALASYRELRLPDLLLYRKKTEITGSLEDEAAVQERLGQKRQVEEFMTRWTRSADGSAFTAASWEFADAAAFEEQLENHLRELIRRRLTSAEQGPAGIRWHQGSPFRGLQSFDLDHAPVFFGRTRARNEVRELLARQAERGSAFVLVMGASGSGKSSLVKAGVLADLKLSGMIGRVALCRHAILRPADGEGDLIGGLAAALLAPEALPELARLQYDVASLADQLRDNPKQAVFAVRQGLAAAGEAAKLTEIAEARLLVVVDQLEELFTLDTITPAEREGFVAALAALARSGLVWVIATLRSDLFDRLETVPALAELSAGEARYLLTAPTDGELGQIITRPAREAGLRFEADAASGTSLDDVLREAAGCDPNALPLLSYVLDLLWQRRRPEDGVLTFAAYEELGGLNGAIGRRAEDVFTALPEDVQAAFPQVLRALVTVGQGAKGQATARMAARADFPPNTPAGALVTALLGEQARLLVADDARLRVAHEAVLTHWDRAREQIAEDRSDLQLRARLEQAAVLWQGASDADRPSLLLHPGLPLSEAEDLLQRRHGELDAVVVDYVTTSGITARAVEKRRLNRLRVVAVVFAVLALAAGAFGWMALEQKREARLQESKAVAARAEAEGLIRYMQYDLRDKLAPVGRLDLLDGVNQRAKAYFDRFPPTATDWDALRDQAAGQINSGDILVGQGDLAGALAEFRQSLAIFERLAAHDPANTEWQSDLSISHVKVGGILQAQGDLAGALVEFRKGLDIAERLAAHDPANAQWQRDLSVSYGNVGGILQAQGDLAGALVEFRKGLDIAERLAAHDPANAQWQRDLSVSYNNVGGILQAQGDVTGALALNRKSLAIRERLAARAPANTQWQLDLSVSYNNVGFILKYQGDLAGALALNRQSLAIRERLVAHDPANAQWKSDLGDAHNSLGWTLILQGNFVEGRMETGAALSLVPDSLASMVNHGHTYLLTGDGATARSWYLKALPKIANEAELKSTIIDDFDIFIGKGWKVAECRQMKDWVVAE</sequence>
<evidence type="ECO:0000313" key="6">
    <source>
        <dbReference type="Proteomes" id="UP000078428"/>
    </source>
</evidence>
<keyword evidence="3" id="KW-0472">Membrane</keyword>
<feature type="domain" description="Novel STAND NTPase 1" evidence="4">
    <location>
        <begin position="220"/>
        <end position="641"/>
    </location>
</feature>
<dbReference type="InterPro" id="IPR027417">
    <property type="entry name" value="P-loop_NTPase"/>
</dbReference>
<keyword evidence="3" id="KW-0812">Transmembrane</keyword>
<keyword evidence="1" id="KW-0677">Repeat</keyword>
<keyword evidence="6" id="KW-1185">Reference proteome</keyword>
<dbReference type="PANTHER" id="PTHR45641:SF19">
    <property type="entry name" value="NEPHROCYSTIN-3"/>
    <property type="match status" value="1"/>
</dbReference>
<dbReference type="Gene3D" id="1.25.40.10">
    <property type="entry name" value="Tetratricopeptide repeat domain"/>
    <property type="match status" value="2"/>
</dbReference>
<evidence type="ECO:0000256" key="2">
    <source>
        <dbReference type="ARBA" id="ARBA00022803"/>
    </source>
</evidence>
<name>A0A178MFV6_9PROT</name>
<evidence type="ECO:0000256" key="1">
    <source>
        <dbReference type="ARBA" id="ARBA00022737"/>
    </source>
</evidence>
<protein>
    <recommendedName>
        <fullName evidence="4">Novel STAND NTPase 1 domain-containing protein</fullName>
    </recommendedName>
</protein>
<feature type="transmembrane region" description="Helical" evidence="3">
    <location>
        <begin position="696"/>
        <end position="718"/>
    </location>
</feature>
<dbReference type="Proteomes" id="UP000078428">
    <property type="component" value="Unassembled WGS sequence"/>
</dbReference>
<evidence type="ECO:0000259" key="4">
    <source>
        <dbReference type="Pfam" id="PF20703"/>
    </source>
</evidence>
<dbReference type="STRING" id="1285242.A6A04_20490"/>
<dbReference type="RefSeq" id="WP_068494638.1">
    <property type="nucleotide sequence ID" value="NZ_LWQT01000085.1"/>
</dbReference>
<dbReference type="SUPFAM" id="SSF48452">
    <property type="entry name" value="TPR-like"/>
    <property type="match status" value="2"/>
</dbReference>
<evidence type="ECO:0000313" key="5">
    <source>
        <dbReference type="EMBL" id="OAN46965.1"/>
    </source>
</evidence>
<dbReference type="PANTHER" id="PTHR45641">
    <property type="entry name" value="TETRATRICOPEPTIDE REPEAT PROTEIN (AFU_ORTHOLOGUE AFUA_6G03870)"/>
    <property type="match status" value="1"/>
</dbReference>
<dbReference type="Pfam" id="PF13374">
    <property type="entry name" value="TPR_10"/>
    <property type="match status" value="3"/>
</dbReference>
<dbReference type="AlphaFoldDB" id="A0A178MFV6"/>
<keyword evidence="2" id="KW-0802">TPR repeat</keyword>
<evidence type="ECO:0000256" key="3">
    <source>
        <dbReference type="SAM" id="Phobius"/>
    </source>
</evidence>
<dbReference type="Pfam" id="PF20703">
    <property type="entry name" value="nSTAND1"/>
    <property type="match status" value="1"/>
</dbReference>
<keyword evidence="3" id="KW-1133">Transmembrane helix</keyword>
<accession>A0A178MFV6</accession>
<gene>
    <name evidence="5" type="ORF">A6A04_20490</name>
</gene>
<reference evidence="5 6" key="1">
    <citation type="submission" date="2016-04" db="EMBL/GenBank/DDBJ databases">
        <title>Draft genome sequence of freshwater magnetotactic bacteria Magnetospirillum marisnigri SP-1 and Magnetospirillum moscoviense BB-1.</title>
        <authorList>
            <person name="Koziaeva V."/>
            <person name="Dziuba M.V."/>
            <person name="Ivanov T.M."/>
            <person name="Kuznetsov B."/>
            <person name="Grouzdev D.S."/>
        </authorList>
    </citation>
    <scope>NUCLEOTIDE SEQUENCE [LARGE SCALE GENOMIC DNA]</scope>
    <source>
        <strain evidence="5 6">SP-1</strain>
    </source>
</reference>
<organism evidence="5 6">
    <name type="scientific">Paramagnetospirillum marisnigri</name>
    <dbReference type="NCBI Taxonomy" id="1285242"/>
    <lineage>
        <taxon>Bacteria</taxon>
        <taxon>Pseudomonadati</taxon>
        <taxon>Pseudomonadota</taxon>
        <taxon>Alphaproteobacteria</taxon>
        <taxon>Rhodospirillales</taxon>
        <taxon>Magnetospirillaceae</taxon>
        <taxon>Paramagnetospirillum</taxon>
    </lineage>
</organism>
<feature type="non-terminal residue" evidence="5">
    <location>
        <position position="1131"/>
    </location>
</feature>
<dbReference type="InterPro" id="IPR049052">
    <property type="entry name" value="nSTAND1"/>
</dbReference>
<dbReference type="InterPro" id="IPR011990">
    <property type="entry name" value="TPR-like_helical_dom_sf"/>
</dbReference>
<dbReference type="SMART" id="SM00028">
    <property type="entry name" value="TPR"/>
    <property type="match status" value="6"/>
</dbReference>
<dbReference type="InterPro" id="IPR019734">
    <property type="entry name" value="TPR_rpt"/>
</dbReference>